<protein>
    <submittedName>
        <fullName evidence="2">Uncharacterized protein</fullName>
    </submittedName>
</protein>
<evidence type="ECO:0000313" key="2">
    <source>
        <dbReference type="EMBL" id="QHT91600.1"/>
    </source>
</evidence>
<feature type="transmembrane region" description="Helical" evidence="1">
    <location>
        <begin position="21"/>
        <end position="38"/>
    </location>
</feature>
<evidence type="ECO:0000256" key="1">
    <source>
        <dbReference type="SAM" id="Phobius"/>
    </source>
</evidence>
<organism evidence="2">
    <name type="scientific">viral metagenome</name>
    <dbReference type="NCBI Taxonomy" id="1070528"/>
    <lineage>
        <taxon>unclassified sequences</taxon>
        <taxon>metagenomes</taxon>
        <taxon>organismal metagenomes</taxon>
    </lineage>
</organism>
<feature type="transmembrane region" description="Helical" evidence="1">
    <location>
        <begin position="58"/>
        <end position="77"/>
    </location>
</feature>
<sequence>MGDGKENAPEINIFLKAKYSFYSMLIFFLIANPETYKMTESFFGRFFTIANGGCPTSAGFFLHTIIFFFVLWGIMLFPRDPY</sequence>
<keyword evidence="1" id="KW-0472">Membrane</keyword>
<reference evidence="2" key="1">
    <citation type="journal article" date="2020" name="Nature">
        <title>Giant virus diversity and host interactions through global metagenomics.</title>
        <authorList>
            <person name="Schulz F."/>
            <person name="Roux S."/>
            <person name="Paez-Espino D."/>
            <person name="Jungbluth S."/>
            <person name="Walsh D.A."/>
            <person name="Denef V.J."/>
            <person name="McMahon K.D."/>
            <person name="Konstantinidis K.T."/>
            <person name="Eloe-Fadrosh E.A."/>
            <person name="Kyrpides N.C."/>
            <person name="Woyke T."/>
        </authorList>
    </citation>
    <scope>NUCLEOTIDE SEQUENCE</scope>
    <source>
        <strain evidence="2">GVMAG-M-3300023184-77</strain>
    </source>
</reference>
<proteinExistence type="predicted"/>
<accession>A0A6C0IG16</accession>
<keyword evidence="1" id="KW-1133">Transmembrane helix</keyword>
<dbReference type="EMBL" id="MN740166">
    <property type="protein sequence ID" value="QHT91600.1"/>
    <property type="molecule type" value="Genomic_DNA"/>
</dbReference>
<keyword evidence="1" id="KW-0812">Transmembrane</keyword>
<name>A0A6C0IG16_9ZZZZ</name>
<dbReference type="AlphaFoldDB" id="A0A6C0IG16"/>